<accession>A0AAW0JGT6</accession>
<dbReference type="PANTHER" id="PTHR36766:SF51">
    <property type="entry name" value="DISEASE RESISTANCE RPP13-LIKE PROTEIN 1"/>
    <property type="match status" value="1"/>
</dbReference>
<dbReference type="AlphaFoldDB" id="A0AAW0JGT6"/>
<feature type="domain" description="NB-ARC" evidence="2">
    <location>
        <begin position="90"/>
        <end position="227"/>
    </location>
</feature>
<dbReference type="GO" id="GO:0043531">
    <property type="term" value="F:ADP binding"/>
    <property type="evidence" value="ECO:0007669"/>
    <property type="project" value="InterPro"/>
</dbReference>
<dbReference type="InterPro" id="IPR002182">
    <property type="entry name" value="NB-ARC"/>
</dbReference>
<dbReference type="PRINTS" id="PR00364">
    <property type="entry name" value="DISEASERSIST"/>
</dbReference>
<dbReference type="GO" id="GO:0006952">
    <property type="term" value="P:defense response"/>
    <property type="evidence" value="ECO:0007669"/>
    <property type="project" value="UniProtKB-KW"/>
</dbReference>
<evidence type="ECO:0000313" key="4">
    <source>
        <dbReference type="Proteomes" id="UP000237347"/>
    </source>
</evidence>
<comment type="caution">
    <text evidence="3">The sequence shown here is derived from an EMBL/GenBank/DDBJ whole genome shotgun (WGS) entry which is preliminary data.</text>
</comment>
<feature type="non-terminal residue" evidence="3">
    <location>
        <position position="229"/>
    </location>
</feature>
<reference evidence="3 4" key="1">
    <citation type="journal article" date="2018" name="Sci. Data">
        <title>The draft genome sequence of cork oak.</title>
        <authorList>
            <person name="Ramos A.M."/>
            <person name="Usie A."/>
            <person name="Barbosa P."/>
            <person name="Barros P.M."/>
            <person name="Capote T."/>
            <person name="Chaves I."/>
            <person name="Simoes F."/>
            <person name="Abreu I."/>
            <person name="Carrasquinho I."/>
            <person name="Faro C."/>
            <person name="Guimaraes J.B."/>
            <person name="Mendonca D."/>
            <person name="Nobrega F."/>
            <person name="Rodrigues L."/>
            <person name="Saibo N.J.M."/>
            <person name="Varela M.C."/>
            <person name="Egas C."/>
            <person name="Matos J."/>
            <person name="Miguel C.M."/>
            <person name="Oliveira M.M."/>
            <person name="Ricardo C.P."/>
            <person name="Goncalves S."/>
        </authorList>
    </citation>
    <scope>NUCLEOTIDE SEQUENCE [LARGE SCALE GENOMIC DNA]</scope>
    <source>
        <strain evidence="4">cv. HL8</strain>
    </source>
</reference>
<keyword evidence="1" id="KW-0611">Plant defense</keyword>
<keyword evidence="4" id="KW-1185">Reference proteome</keyword>
<dbReference type="InterPro" id="IPR027417">
    <property type="entry name" value="P-loop_NTPase"/>
</dbReference>
<name>A0AAW0JGT6_QUESU</name>
<evidence type="ECO:0000256" key="1">
    <source>
        <dbReference type="ARBA" id="ARBA00022821"/>
    </source>
</evidence>
<evidence type="ECO:0000313" key="3">
    <source>
        <dbReference type="EMBL" id="KAK7826159.1"/>
    </source>
</evidence>
<gene>
    <name evidence="3" type="primary">RPPL1_12</name>
    <name evidence="3" type="ORF">CFP56_032403</name>
</gene>
<organism evidence="3 4">
    <name type="scientific">Quercus suber</name>
    <name type="common">Cork oak</name>
    <dbReference type="NCBI Taxonomy" id="58331"/>
    <lineage>
        <taxon>Eukaryota</taxon>
        <taxon>Viridiplantae</taxon>
        <taxon>Streptophyta</taxon>
        <taxon>Embryophyta</taxon>
        <taxon>Tracheophyta</taxon>
        <taxon>Spermatophyta</taxon>
        <taxon>Magnoliopsida</taxon>
        <taxon>eudicotyledons</taxon>
        <taxon>Gunneridae</taxon>
        <taxon>Pentapetalae</taxon>
        <taxon>rosids</taxon>
        <taxon>fabids</taxon>
        <taxon>Fagales</taxon>
        <taxon>Fagaceae</taxon>
        <taxon>Quercus</taxon>
    </lineage>
</organism>
<dbReference type="PANTHER" id="PTHR36766">
    <property type="entry name" value="PLANT BROAD-SPECTRUM MILDEW RESISTANCE PROTEIN RPW8"/>
    <property type="match status" value="1"/>
</dbReference>
<dbReference type="Proteomes" id="UP000237347">
    <property type="component" value="Unassembled WGS sequence"/>
</dbReference>
<dbReference type="EMBL" id="PKMF04000553">
    <property type="protein sequence ID" value="KAK7826159.1"/>
    <property type="molecule type" value="Genomic_DNA"/>
</dbReference>
<proteinExistence type="predicted"/>
<dbReference type="Gene3D" id="3.40.50.300">
    <property type="entry name" value="P-loop containing nucleotide triphosphate hydrolases"/>
    <property type="match status" value="1"/>
</dbReference>
<protein>
    <submittedName>
        <fullName evidence="3">Disease resistance rpp13-like protein 1</fullName>
    </submittedName>
</protein>
<dbReference type="SUPFAM" id="SSF52540">
    <property type="entry name" value="P-loop containing nucleoside triphosphate hydrolases"/>
    <property type="match status" value="1"/>
</dbReference>
<sequence length="229" mass="25608">MASSMVVSALLSGIIEELDFLVKQRDGLNLKLSVSVKPPSMLPTTSLVDESEVVGRNNDKKELISNDIERYKRLSTFFVADSEVFRRDRDEEAIIELLLSDDGTGERLSVIPIVAEGGMGKTTLARRVYDNHRVSEHFDLKAWAWLSGKGDFLQATKAIVESFTSRSCDLEELTSLQNRLCEILKNKKFLIVLDDVLVENYVSWSQLLNPFIDAAAKGSRIIVTTPNQA</sequence>
<evidence type="ECO:0000259" key="2">
    <source>
        <dbReference type="Pfam" id="PF00931"/>
    </source>
</evidence>
<dbReference type="Pfam" id="PF00931">
    <property type="entry name" value="NB-ARC"/>
    <property type="match status" value="1"/>
</dbReference>